<dbReference type="PANTHER" id="PTHR30204">
    <property type="entry name" value="REDOX-CYCLING DRUG-SENSING TRANSCRIPTIONAL ACTIVATOR SOXR"/>
    <property type="match status" value="1"/>
</dbReference>
<accession>A0A1M7SCX7</accession>
<dbReference type="GO" id="GO:0003700">
    <property type="term" value="F:DNA-binding transcription factor activity"/>
    <property type="evidence" value="ECO:0007669"/>
    <property type="project" value="InterPro"/>
</dbReference>
<protein>
    <submittedName>
        <fullName evidence="6">DNA-binding transcriptional regulator, MerR family</fullName>
    </submittedName>
</protein>
<dbReference type="Gene3D" id="1.10.1660.10">
    <property type="match status" value="1"/>
</dbReference>
<dbReference type="PROSITE" id="PS50937">
    <property type="entry name" value="HTH_MERR_2"/>
    <property type="match status" value="1"/>
</dbReference>
<keyword evidence="4" id="KW-0804">Transcription</keyword>
<keyword evidence="7" id="KW-1185">Reference proteome</keyword>
<dbReference type="RefSeq" id="WP_072771259.1">
    <property type="nucleotide sequence ID" value="NZ_FRDN01000004.1"/>
</dbReference>
<evidence type="ECO:0000313" key="6">
    <source>
        <dbReference type="EMBL" id="SHN56329.1"/>
    </source>
</evidence>
<dbReference type="PANTHER" id="PTHR30204:SF69">
    <property type="entry name" value="MERR-FAMILY TRANSCRIPTIONAL REGULATOR"/>
    <property type="match status" value="1"/>
</dbReference>
<dbReference type="Pfam" id="PF13411">
    <property type="entry name" value="MerR_1"/>
    <property type="match status" value="1"/>
</dbReference>
<evidence type="ECO:0000259" key="5">
    <source>
        <dbReference type="PROSITE" id="PS50937"/>
    </source>
</evidence>
<dbReference type="STRING" id="1121395.SAMN02745215_00667"/>
<evidence type="ECO:0000256" key="4">
    <source>
        <dbReference type="ARBA" id="ARBA00023163"/>
    </source>
</evidence>
<dbReference type="GO" id="GO:0003677">
    <property type="term" value="F:DNA binding"/>
    <property type="evidence" value="ECO:0007669"/>
    <property type="project" value="UniProtKB-KW"/>
</dbReference>
<dbReference type="SMART" id="SM00422">
    <property type="entry name" value="HTH_MERR"/>
    <property type="match status" value="1"/>
</dbReference>
<keyword evidence="1" id="KW-0678">Repressor</keyword>
<dbReference type="InterPro" id="IPR000551">
    <property type="entry name" value="MerR-type_HTH_dom"/>
</dbReference>
<evidence type="ECO:0000256" key="2">
    <source>
        <dbReference type="ARBA" id="ARBA00023015"/>
    </source>
</evidence>
<reference evidence="7" key="1">
    <citation type="submission" date="2016-12" db="EMBL/GenBank/DDBJ databases">
        <authorList>
            <person name="Varghese N."/>
            <person name="Submissions S."/>
        </authorList>
    </citation>
    <scope>NUCLEOTIDE SEQUENCE [LARGE SCALE GENOMIC DNA]</scope>
    <source>
        <strain evidence="7">DSM 11544</strain>
    </source>
</reference>
<dbReference type="InterPro" id="IPR047057">
    <property type="entry name" value="MerR_fam"/>
</dbReference>
<sequence>MYTIKQVCEQTGMSYETLKYYCNEGLVPNVKRGPNNYRMFDDHDVKWISSLSCLKNCGMGIAEMKAYLALCLKGESSIPERKIVLEKHRKDLELKMQELQAAIDYIDWKQNFYDDVLSGKTKYYSNLINVDGEE</sequence>
<organism evidence="6 7">
    <name type="scientific">Desulfitobacterium chlororespirans DSM 11544</name>
    <dbReference type="NCBI Taxonomy" id="1121395"/>
    <lineage>
        <taxon>Bacteria</taxon>
        <taxon>Bacillati</taxon>
        <taxon>Bacillota</taxon>
        <taxon>Clostridia</taxon>
        <taxon>Eubacteriales</taxon>
        <taxon>Desulfitobacteriaceae</taxon>
        <taxon>Desulfitobacterium</taxon>
    </lineage>
</organism>
<gene>
    <name evidence="6" type="ORF">SAMN02745215_00667</name>
</gene>
<evidence type="ECO:0000313" key="7">
    <source>
        <dbReference type="Proteomes" id="UP000184010"/>
    </source>
</evidence>
<dbReference type="InterPro" id="IPR009061">
    <property type="entry name" value="DNA-bd_dom_put_sf"/>
</dbReference>
<keyword evidence="2" id="KW-0805">Transcription regulation</keyword>
<dbReference type="EMBL" id="FRDN01000004">
    <property type="protein sequence ID" value="SHN56329.1"/>
    <property type="molecule type" value="Genomic_DNA"/>
</dbReference>
<dbReference type="SUPFAM" id="SSF46955">
    <property type="entry name" value="Putative DNA-binding domain"/>
    <property type="match status" value="1"/>
</dbReference>
<dbReference type="AlphaFoldDB" id="A0A1M7SCX7"/>
<evidence type="ECO:0000256" key="1">
    <source>
        <dbReference type="ARBA" id="ARBA00022491"/>
    </source>
</evidence>
<dbReference type="CDD" id="cd01109">
    <property type="entry name" value="HTH_YyaN"/>
    <property type="match status" value="1"/>
</dbReference>
<evidence type="ECO:0000256" key="3">
    <source>
        <dbReference type="ARBA" id="ARBA00023125"/>
    </source>
</evidence>
<dbReference type="Proteomes" id="UP000184010">
    <property type="component" value="Unassembled WGS sequence"/>
</dbReference>
<proteinExistence type="predicted"/>
<name>A0A1M7SCX7_9FIRM</name>
<keyword evidence="3 6" id="KW-0238">DNA-binding</keyword>
<feature type="domain" description="HTH merR-type" evidence="5">
    <location>
        <begin position="1"/>
        <end position="70"/>
    </location>
</feature>